<dbReference type="Pfam" id="PF00294">
    <property type="entry name" value="PfkB"/>
    <property type="match status" value="1"/>
</dbReference>
<dbReference type="HOGENOM" id="CLU_027634_0_1_0"/>
<accession>U7V7F9</accession>
<evidence type="ECO:0000256" key="2">
    <source>
        <dbReference type="ARBA" id="ARBA00022679"/>
    </source>
</evidence>
<name>U7V7F9_9FUSO</name>
<dbReference type="eggNOG" id="COG0524">
    <property type="taxonomic scope" value="Bacteria"/>
</dbReference>
<comment type="caution">
    <text evidence="5">The sequence shown here is derived from an EMBL/GenBank/DDBJ whole genome shotgun (WGS) entry which is preliminary data.</text>
</comment>
<evidence type="ECO:0000259" key="4">
    <source>
        <dbReference type="Pfam" id="PF00294"/>
    </source>
</evidence>
<dbReference type="PANTHER" id="PTHR43320:SF2">
    <property type="entry name" value="2-DEHYDRO-3-DEOXYGLUCONOKINASE_2-DEHYDRO-3-DEOXYGALACTONOKINASE"/>
    <property type="match status" value="1"/>
</dbReference>
<dbReference type="PANTHER" id="PTHR43320">
    <property type="entry name" value="SUGAR KINASE"/>
    <property type="match status" value="1"/>
</dbReference>
<protein>
    <submittedName>
        <fullName evidence="5">Kinase, PfkB family</fullName>
    </submittedName>
</protein>
<reference evidence="5 6" key="1">
    <citation type="submission" date="2013-08" db="EMBL/GenBank/DDBJ databases">
        <authorList>
            <person name="Weinstock G."/>
            <person name="Sodergren E."/>
            <person name="Wylie T."/>
            <person name="Fulton L."/>
            <person name="Fulton R."/>
            <person name="Fronick C."/>
            <person name="O'Laughlin M."/>
            <person name="Godfrey J."/>
            <person name="Miner T."/>
            <person name="Herter B."/>
            <person name="Appelbaum E."/>
            <person name="Cordes M."/>
            <person name="Lek S."/>
            <person name="Wollam A."/>
            <person name="Pepin K.H."/>
            <person name="Palsikar V.B."/>
            <person name="Mitreva M."/>
            <person name="Wilson R.K."/>
        </authorList>
    </citation>
    <scope>NUCLEOTIDE SEQUENCE [LARGE SCALE GENOMIC DNA]</scope>
    <source>
        <strain evidence="5 6">ATCC BAA-474</strain>
    </source>
</reference>
<gene>
    <name evidence="5" type="ORF">HMPREF0202_02578</name>
</gene>
<dbReference type="PATRIC" id="fig|1319815.3.peg.2470"/>
<dbReference type="InterPro" id="IPR052700">
    <property type="entry name" value="Carb_kinase_PfkB-like"/>
</dbReference>
<dbReference type="STRING" id="1319815.HMPREF0202_02578"/>
<organism evidence="5 6">
    <name type="scientific">Cetobacterium somerae ATCC BAA-474</name>
    <dbReference type="NCBI Taxonomy" id="1319815"/>
    <lineage>
        <taxon>Bacteria</taxon>
        <taxon>Fusobacteriati</taxon>
        <taxon>Fusobacteriota</taxon>
        <taxon>Fusobacteriia</taxon>
        <taxon>Fusobacteriales</taxon>
        <taxon>Fusobacteriaceae</taxon>
        <taxon>Cetobacterium</taxon>
    </lineage>
</organism>
<keyword evidence="6" id="KW-1185">Reference proteome</keyword>
<dbReference type="EMBL" id="AXZF01000140">
    <property type="protein sequence ID" value="ERT66678.1"/>
    <property type="molecule type" value="Genomic_DNA"/>
</dbReference>
<dbReference type="RefSeq" id="WP_023052107.1">
    <property type="nucleotide sequence ID" value="NZ_CP173065.2"/>
</dbReference>
<dbReference type="InterPro" id="IPR029056">
    <property type="entry name" value="Ribokinase-like"/>
</dbReference>
<keyword evidence="3 5" id="KW-0418">Kinase</keyword>
<keyword evidence="2" id="KW-0808">Transferase</keyword>
<evidence type="ECO:0000256" key="3">
    <source>
        <dbReference type="ARBA" id="ARBA00022777"/>
    </source>
</evidence>
<comment type="similarity">
    <text evidence="1">Belongs to the carbohydrate kinase PfkB family.</text>
</comment>
<proteinExistence type="inferred from homology"/>
<evidence type="ECO:0000313" key="6">
    <source>
        <dbReference type="Proteomes" id="UP000017081"/>
    </source>
</evidence>
<dbReference type="SUPFAM" id="SSF53613">
    <property type="entry name" value="Ribokinase-like"/>
    <property type="match status" value="1"/>
</dbReference>
<dbReference type="GO" id="GO:0016301">
    <property type="term" value="F:kinase activity"/>
    <property type="evidence" value="ECO:0007669"/>
    <property type="project" value="UniProtKB-KW"/>
</dbReference>
<dbReference type="CDD" id="cd01166">
    <property type="entry name" value="KdgK"/>
    <property type="match status" value="1"/>
</dbReference>
<dbReference type="InterPro" id="IPR011611">
    <property type="entry name" value="PfkB_dom"/>
</dbReference>
<dbReference type="Proteomes" id="UP000017081">
    <property type="component" value="Unassembled WGS sequence"/>
</dbReference>
<feature type="domain" description="Carbohydrate kinase PfkB" evidence="4">
    <location>
        <begin position="1"/>
        <end position="309"/>
    </location>
</feature>
<dbReference type="Gene3D" id="3.40.1190.20">
    <property type="match status" value="1"/>
</dbReference>
<evidence type="ECO:0000313" key="5">
    <source>
        <dbReference type="EMBL" id="ERT66678.1"/>
    </source>
</evidence>
<sequence>MSKIVTLGEIMLRLSTENNNRFIQSNTFRADYGGGEANVAVSLANFGIESEYVTKLPNNPLSDSIFRYLKANGVETKNIVLGGERLGTYYLEVGTSVRASSVIYDRKYSSFSTLNYNELQIESILKDCKILHLSGITPALSENCKELTIKIMEKAKEMGVLISFDFNYRGKLWTLDEASPVLTSYLPYIDICFAGILDAKNIMKLGDHSDLNEYYKEITKKYPNIKYLLSTKRETHSVNENSLTGFIFKEGELIASPRYTFQIVDRVGGGDAFAAGALFGIYNNHSPKDIVDFATAASVYKHTVRGDANLVSKDEIYNIINNGISTVSR</sequence>
<evidence type="ECO:0000256" key="1">
    <source>
        <dbReference type="ARBA" id="ARBA00010688"/>
    </source>
</evidence>
<dbReference type="AlphaFoldDB" id="U7V7F9"/>